<dbReference type="Pfam" id="PF00561">
    <property type="entry name" value="Abhydrolase_1"/>
    <property type="match status" value="1"/>
</dbReference>
<keyword evidence="1" id="KW-1133">Transmembrane helix</keyword>
<dbReference type="GeneID" id="101847985"/>
<sequence length="382" mass="43895">MKTTPLARVLFTCGNSRLEKKMEVHSEKDEKTKPKSSTVIFYAKALWKYVKDHGQGTFSFIKIGLLTLFLLYVAVPIFVRANQWILPKVVFCNILRWPPFINLSHPSDFGLNYTRNFYLHVEDGIDIGAWHTLPKSMHDEKKNIPWESFEDELDNGKIVFLYLHGNSGTRGSYHRVQLYKLLSRQDFHVVTIDYRGYGDSSGSPTENGVVADAYHTYKWLKKRIGKSKIFIWGHSLGTGITTKLTKKLSDEGDHPAGIVLESPFNNIQEAAFNHPFASPYRMLPWFEWIFVDGIGEHGIFFNSEESIESVIPNIMMLHAKDDFIVPFHLGEKLYARAKGTRHHKTGDVEFVDFEGHLGYGHKLIYQAPELPELIRKFVSKSK</sequence>
<evidence type="ECO:0000259" key="2">
    <source>
        <dbReference type="Pfam" id="PF00561"/>
    </source>
</evidence>
<evidence type="ECO:0000313" key="3">
    <source>
        <dbReference type="Proteomes" id="UP000694888"/>
    </source>
</evidence>
<feature type="domain" description="AB hydrolase-1" evidence="2">
    <location>
        <begin position="159"/>
        <end position="263"/>
    </location>
</feature>
<dbReference type="PANTHER" id="PTHR12277:SF194">
    <property type="entry name" value="FI04476P"/>
    <property type="match status" value="1"/>
</dbReference>
<proteinExistence type="predicted"/>
<dbReference type="PANTHER" id="PTHR12277">
    <property type="entry name" value="ALPHA/BETA HYDROLASE DOMAIN-CONTAINING PROTEIN"/>
    <property type="match status" value="1"/>
</dbReference>
<keyword evidence="1" id="KW-0812">Transmembrane</keyword>
<gene>
    <name evidence="4" type="primary">LOC101847985</name>
</gene>
<keyword evidence="3" id="KW-1185">Reference proteome</keyword>
<protein>
    <submittedName>
        <fullName evidence="4">Lysophosphatidylserine lipase ABHD12</fullName>
    </submittedName>
</protein>
<feature type="transmembrane region" description="Helical" evidence="1">
    <location>
        <begin position="58"/>
        <end position="79"/>
    </location>
</feature>
<dbReference type="Proteomes" id="UP000694888">
    <property type="component" value="Unplaced"/>
</dbReference>
<evidence type="ECO:0000256" key="1">
    <source>
        <dbReference type="SAM" id="Phobius"/>
    </source>
</evidence>
<reference evidence="4" key="1">
    <citation type="submission" date="2025-08" db="UniProtKB">
        <authorList>
            <consortium name="RefSeq"/>
        </authorList>
    </citation>
    <scope>IDENTIFICATION</scope>
</reference>
<dbReference type="InterPro" id="IPR000073">
    <property type="entry name" value="AB_hydrolase_1"/>
</dbReference>
<dbReference type="InterPro" id="IPR029058">
    <property type="entry name" value="AB_hydrolase_fold"/>
</dbReference>
<accession>A0ABM0JZ90</accession>
<dbReference type="SUPFAM" id="SSF53474">
    <property type="entry name" value="alpha/beta-Hydrolases"/>
    <property type="match status" value="1"/>
</dbReference>
<keyword evidence="1" id="KW-0472">Membrane</keyword>
<organism evidence="3 4">
    <name type="scientific">Aplysia californica</name>
    <name type="common">California sea hare</name>
    <dbReference type="NCBI Taxonomy" id="6500"/>
    <lineage>
        <taxon>Eukaryota</taxon>
        <taxon>Metazoa</taxon>
        <taxon>Spiralia</taxon>
        <taxon>Lophotrochozoa</taxon>
        <taxon>Mollusca</taxon>
        <taxon>Gastropoda</taxon>
        <taxon>Heterobranchia</taxon>
        <taxon>Euthyneura</taxon>
        <taxon>Tectipleura</taxon>
        <taxon>Aplysiida</taxon>
        <taxon>Aplysioidea</taxon>
        <taxon>Aplysiidae</taxon>
        <taxon>Aplysia</taxon>
    </lineage>
</organism>
<evidence type="ECO:0000313" key="4">
    <source>
        <dbReference type="RefSeq" id="XP_005105030.1"/>
    </source>
</evidence>
<name>A0ABM0JZ90_APLCA</name>
<dbReference type="Gene3D" id="3.40.50.1820">
    <property type="entry name" value="alpha/beta hydrolase"/>
    <property type="match status" value="1"/>
</dbReference>
<dbReference type="RefSeq" id="XP_005105030.1">
    <property type="nucleotide sequence ID" value="XM_005104973.3"/>
</dbReference>